<dbReference type="Proteomes" id="UP000015531">
    <property type="component" value="Unassembled WGS sequence"/>
</dbReference>
<accession>T0HH96</accession>
<keyword evidence="2" id="KW-1185">Reference proteome</keyword>
<comment type="caution">
    <text evidence="1">The sequence shown here is derived from an EMBL/GenBank/DDBJ whole genome shotgun (WGS) entry which is preliminary data.</text>
</comment>
<protein>
    <submittedName>
        <fullName evidence="1">Chemotaxis protein CheY</fullName>
    </submittedName>
</protein>
<proteinExistence type="predicted"/>
<organism evidence="1 2">
    <name type="scientific">Sphingobium lactosutens DS20</name>
    <dbReference type="NCBI Taxonomy" id="1331060"/>
    <lineage>
        <taxon>Bacteria</taxon>
        <taxon>Pseudomonadati</taxon>
        <taxon>Pseudomonadota</taxon>
        <taxon>Alphaproteobacteria</taxon>
        <taxon>Sphingomonadales</taxon>
        <taxon>Sphingomonadaceae</taxon>
        <taxon>Sphingobium</taxon>
    </lineage>
</organism>
<evidence type="ECO:0000313" key="1">
    <source>
        <dbReference type="EMBL" id="EQB11523.1"/>
    </source>
</evidence>
<evidence type="ECO:0000313" key="2">
    <source>
        <dbReference type="Proteomes" id="UP000015531"/>
    </source>
</evidence>
<dbReference type="InterPro" id="IPR011006">
    <property type="entry name" value="CheY-like_superfamily"/>
</dbReference>
<gene>
    <name evidence="1" type="ORF">RLDS_24265</name>
</gene>
<sequence>MAELPRILLVEDDSRVAARIADMLEEADYAVDGPYATLADGMAALATRFPAGAVLDLALRGSDAGLLADDLDAYGIPYVFCSGAARHAVTGTHPHTPVLTKPDGIRDIIGTLDRLMH</sequence>
<dbReference type="eggNOG" id="COG0784">
    <property type="taxonomic scope" value="Bacteria"/>
</dbReference>
<reference evidence="1 2" key="1">
    <citation type="journal article" date="2013" name="Genome Announc.">
        <title>Draft Genome Sequence of Sphingobium lactosutens Strain DS20T, Isolated from a Hexachlorocyclohexane Dumpsite.</title>
        <authorList>
            <person name="Kumar R."/>
            <person name="Dwivedi V."/>
            <person name="Negi V."/>
            <person name="Khurana J.P."/>
            <person name="Lal R."/>
        </authorList>
    </citation>
    <scope>NUCLEOTIDE SEQUENCE [LARGE SCALE GENOMIC DNA]</scope>
    <source>
        <strain evidence="1 2">DS20</strain>
    </source>
</reference>
<dbReference type="Gene3D" id="3.40.50.2300">
    <property type="match status" value="1"/>
</dbReference>
<dbReference type="PATRIC" id="fig|1331060.3.peg.4708"/>
<dbReference type="AlphaFoldDB" id="T0HH96"/>
<dbReference type="OrthoDB" id="7473224at2"/>
<name>T0HH96_9SPHN</name>
<dbReference type="SUPFAM" id="SSF52172">
    <property type="entry name" value="CheY-like"/>
    <property type="match status" value="1"/>
</dbReference>
<dbReference type="RefSeq" id="WP_021228307.1">
    <property type="nucleotide sequence ID" value="NZ_ATDP01000107.1"/>
</dbReference>
<dbReference type="EMBL" id="ATDP01000107">
    <property type="protein sequence ID" value="EQB11523.1"/>
    <property type="molecule type" value="Genomic_DNA"/>
</dbReference>